<dbReference type="AlphaFoldDB" id="X1NG15"/>
<dbReference type="EMBL" id="BARV01006882">
    <property type="protein sequence ID" value="GAI17614.1"/>
    <property type="molecule type" value="Genomic_DNA"/>
</dbReference>
<accession>X1NG15</accession>
<comment type="caution">
    <text evidence="1">The sequence shown here is derived from an EMBL/GenBank/DDBJ whole genome shotgun (WGS) entry which is preliminary data.</text>
</comment>
<reference evidence="1" key="1">
    <citation type="journal article" date="2014" name="Front. Microbiol.">
        <title>High frequency of phylogenetically diverse reductive dehalogenase-homologous genes in deep subseafloor sedimentary metagenomes.</title>
        <authorList>
            <person name="Kawai M."/>
            <person name="Futagami T."/>
            <person name="Toyoda A."/>
            <person name="Takaki Y."/>
            <person name="Nishi S."/>
            <person name="Hori S."/>
            <person name="Arai W."/>
            <person name="Tsubouchi T."/>
            <person name="Morono Y."/>
            <person name="Uchiyama I."/>
            <person name="Ito T."/>
            <person name="Fujiyama A."/>
            <person name="Inagaki F."/>
            <person name="Takami H."/>
        </authorList>
    </citation>
    <scope>NUCLEOTIDE SEQUENCE</scope>
    <source>
        <strain evidence="1">Expedition CK06-06</strain>
    </source>
</reference>
<evidence type="ECO:0000313" key="1">
    <source>
        <dbReference type="EMBL" id="GAI17614.1"/>
    </source>
</evidence>
<proteinExistence type="predicted"/>
<sequence>MPAESEVTQPDILKQAERVMDLGVKAEEAHRFVYGHSKHIGDTAALEANGQCFPIEPAAPARFAHYSNIRKKAHLYFPQTLAGAGLAPPFGHIEGEPAGRITPHPGLRQPRVQLAHMVPQTDIRSRTRTGSLADRALVYFQDPLYR</sequence>
<organism evidence="1">
    <name type="scientific">marine sediment metagenome</name>
    <dbReference type="NCBI Taxonomy" id="412755"/>
    <lineage>
        <taxon>unclassified sequences</taxon>
        <taxon>metagenomes</taxon>
        <taxon>ecological metagenomes</taxon>
    </lineage>
</organism>
<feature type="non-terminal residue" evidence="1">
    <location>
        <position position="146"/>
    </location>
</feature>
<gene>
    <name evidence="1" type="ORF">S06H3_14083</name>
</gene>
<protein>
    <submittedName>
        <fullName evidence="1">Uncharacterized protein</fullName>
    </submittedName>
</protein>
<name>X1NG15_9ZZZZ</name>